<reference evidence="1 2" key="1">
    <citation type="submission" date="2020-07" db="EMBL/GenBank/DDBJ databases">
        <title>Sequencing the genomes of 1000 actinobacteria strains.</title>
        <authorList>
            <person name="Klenk H.-P."/>
        </authorList>
    </citation>
    <scope>NUCLEOTIDE SEQUENCE [LARGE SCALE GENOMIC DNA]</scope>
    <source>
        <strain evidence="1 2">DSM 23819</strain>
    </source>
</reference>
<dbReference type="SUPFAM" id="SSF53649">
    <property type="entry name" value="Alkaline phosphatase-like"/>
    <property type="match status" value="1"/>
</dbReference>
<dbReference type="GO" id="GO:0016787">
    <property type="term" value="F:hydrolase activity"/>
    <property type="evidence" value="ECO:0007669"/>
    <property type="project" value="UniProtKB-ARBA"/>
</dbReference>
<dbReference type="InterPro" id="IPR006311">
    <property type="entry name" value="TAT_signal"/>
</dbReference>
<proteinExistence type="predicted"/>
<gene>
    <name evidence="1" type="ORF">BJ980_001538</name>
</gene>
<dbReference type="Gene3D" id="3.40.720.10">
    <property type="entry name" value="Alkaline Phosphatase, subunit A"/>
    <property type="match status" value="1"/>
</dbReference>
<dbReference type="PROSITE" id="PS51318">
    <property type="entry name" value="TAT"/>
    <property type="match status" value="1"/>
</dbReference>
<organism evidence="1 2">
    <name type="scientific">Nocardioides daedukensis</name>
    <dbReference type="NCBI Taxonomy" id="634462"/>
    <lineage>
        <taxon>Bacteria</taxon>
        <taxon>Bacillati</taxon>
        <taxon>Actinomycetota</taxon>
        <taxon>Actinomycetes</taxon>
        <taxon>Propionibacteriales</taxon>
        <taxon>Nocardioidaceae</taxon>
        <taxon>Nocardioides</taxon>
    </lineage>
</organism>
<keyword evidence="2" id="KW-1185">Reference proteome</keyword>
<evidence type="ECO:0000313" key="1">
    <source>
        <dbReference type="EMBL" id="NYG58615.1"/>
    </source>
</evidence>
<dbReference type="Pfam" id="PF01663">
    <property type="entry name" value="Phosphodiest"/>
    <property type="match status" value="1"/>
</dbReference>
<dbReference type="InterPro" id="IPR017850">
    <property type="entry name" value="Alkaline_phosphatase_core_sf"/>
</dbReference>
<dbReference type="RefSeq" id="WP_179501764.1">
    <property type="nucleotide sequence ID" value="NZ_JACCAA010000001.1"/>
</dbReference>
<protein>
    <recommendedName>
        <fullName evidence="3">Alkaline phosphatase family protein</fullName>
    </recommendedName>
</protein>
<comment type="caution">
    <text evidence="1">The sequence shown here is derived from an EMBL/GenBank/DDBJ whole genome shotgun (WGS) entry which is preliminary data.</text>
</comment>
<sequence>MCEDNGSGFAAIPDLATGEEAVTADRRTLLKVAGAGGAGLVFSSALGAAPATAAPFNRKRCYVLVIDGCRPDEIGGGLMPNTKRLRDSGMNFPRARSLPIMETIPNHVMMMTGMRPDKTGVPANSIYDRNAKVVRDMDRPSDLRADTIISQINRSGRTTATVLSKDYLYGIFGTRATRRWEPAPLIPITNHAPDVFTIEAAKKMVTTHDPEFMFVNLGDVDRVGHADLTGTTLQLARRAALVNTDVQLKSFIDLLKQTSRWQNTMVIVLADHSMDWSLPHNVISLTDKLEADPELSQKVQIAQNGGADLLYWTGPAELRQTAVDRMIRIARAQPGVLSAHDRLKERPTLRLGGHAGDVVVYCKSGWRFSDPSVVSNPIPGNHGHPATASIPFFIAGGWQGLPRGSSSSIAHTQDVAPTVSKFFGLQAPTGSKTWDGRHRI</sequence>
<dbReference type="PANTHER" id="PTHR10151">
    <property type="entry name" value="ECTONUCLEOTIDE PYROPHOSPHATASE/PHOSPHODIESTERASE"/>
    <property type="match status" value="1"/>
</dbReference>
<evidence type="ECO:0000313" key="2">
    <source>
        <dbReference type="Proteomes" id="UP000540656"/>
    </source>
</evidence>
<dbReference type="EMBL" id="JACCAA010000001">
    <property type="protein sequence ID" value="NYG58615.1"/>
    <property type="molecule type" value="Genomic_DNA"/>
</dbReference>
<dbReference type="AlphaFoldDB" id="A0A7Y9RYJ9"/>
<name>A0A7Y9RYJ9_9ACTN</name>
<dbReference type="InterPro" id="IPR002591">
    <property type="entry name" value="Phosphodiest/P_Trfase"/>
</dbReference>
<evidence type="ECO:0008006" key="3">
    <source>
        <dbReference type="Google" id="ProtNLM"/>
    </source>
</evidence>
<accession>A0A7Y9RYJ9</accession>
<dbReference type="PANTHER" id="PTHR10151:SF120">
    <property type="entry name" value="BIS(5'-ADENOSYL)-TRIPHOSPHATASE"/>
    <property type="match status" value="1"/>
</dbReference>
<dbReference type="Proteomes" id="UP000540656">
    <property type="component" value="Unassembled WGS sequence"/>
</dbReference>